<dbReference type="EMBL" id="FODH01000001">
    <property type="protein sequence ID" value="SEN45698.1"/>
    <property type="molecule type" value="Genomic_DNA"/>
</dbReference>
<dbReference type="EMBL" id="CP076607">
    <property type="protein sequence ID" value="QWU14292.1"/>
    <property type="molecule type" value="Genomic_DNA"/>
</dbReference>
<proteinExistence type="predicted"/>
<dbReference type="STRING" id="1333845.SAMN04487895_101591"/>
<dbReference type="RefSeq" id="WP_036588184.1">
    <property type="nucleotide sequence ID" value="NZ_CP076607.1"/>
</dbReference>
<protein>
    <submittedName>
        <fullName evidence="2">Uncharacterized protein</fullName>
    </submittedName>
</protein>
<name>A0A1H8GQZ8_9BACL</name>
<dbReference type="Proteomes" id="UP000683429">
    <property type="component" value="Chromosome"/>
</dbReference>
<reference evidence="2 3" key="1">
    <citation type="submission" date="2016-10" db="EMBL/GenBank/DDBJ databases">
        <authorList>
            <person name="de Groot N.N."/>
        </authorList>
    </citation>
    <scope>NUCLEOTIDE SEQUENCE [LARGE SCALE GENOMIC DNA]</scope>
    <source>
        <strain evidence="2 3">CGMCC 1.10238</strain>
    </source>
</reference>
<accession>A0A1H8GQZ8</accession>
<evidence type="ECO:0000313" key="4">
    <source>
        <dbReference type="Proteomes" id="UP000683429"/>
    </source>
</evidence>
<evidence type="ECO:0000313" key="1">
    <source>
        <dbReference type="EMBL" id="QWU14292.1"/>
    </source>
</evidence>
<dbReference type="Proteomes" id="UP000198809">
    <property type="component" value="Unassembled WGS sequence"/>
</dbReference>
<evidence type="ECO:0000313" key="2">
    <source>
        <dbReference type="EMBL" id="SEN45698.1"/>
    </source>
</evidence>
<organism evidence="2 3">
    <name type="scientific">Paenibacillus sophorae</name>
    <dbReference type="NCBI Taxonomy" id="1333845"/>
    <lineage>
        <taxon>Bacteria</taxon>
        <taxon>Bacillati</taxon>
        <taxon>Bacillota</taxon>
        <taxon>Bacilli</taxon>
        <taxon>Bacillales</taxon>
        <taxon>Paenibacillaceae</taxon>
        <taxon>Paenibacillus</taxon>
    </lineage>
</organism>
<sequence>MSEDYESKNYILLYVTIYNLYEEDKHEFEAAFLTMEEMLKYQDEHIEKISKSPAYDSDYRWRENVSEKEIQQILTVEQYCMLHQGLNDAINEYVRKIHY</sequence>
<gene>
    <name evidence="1" type="ORF">KP014_20510</name>
    <name evidence="2" type="ORF">SAMN04487895_101591</name>
</gene>
<keyword evidence="4" id="KW-1185">Reference proteome</keyword>
<evidence type="ECO:0000313" key="3">
    <source>
        <dbReference type="Proteomes" id="UP000198809"/>
    </source>
</evidence>
<reference evidence="1 4" key="2">
    <citation type="submission" date="2021-06" db="EMBL/GenBank/DDBJ databases">
        <title>Whole genome sequence of Paenibacillus sophorae DSM23020 for comparative genomics.</title>
        <authorList>
            <person name="Kim M.-J."/>
            <person name="Lee G."/>
            <person name="Shin J.-H."/>
        </authorList>
    </citation>
    <scope>NUCLEOTIDE SEQUENCE [LARGE SCALE GENOMIC DNA]</scope>
    <source>
        <strain evidence="1 4">DSM 23020</strain>
    </source>
</reference>
<dbReference type="AlphaFoldDB" id="A0A1H8GQZ8"/>